<dbReference type="SUPFAM" id="SSF55961">
    <property type="entry name" value="Bet v1-like"/>
    <property type="match status" value="1"/>
</dbReference>
<dbReference type="Pfam" id="PF08327">
    <property type="entry name" value="AHSA1"/>
    <property type="match status" value="1"/>
</dbReference>
<dbReference type="InterPro" id="IPR023393">
    <property type="entry name" value="START-like_dom_sf"/>
</dbReference>
<name>A0ABX7BFD4_9PROT</name>
<dbReference type="EMBL" id="CP067420">
    <property type="protein sequence ID" value="QQP91142.1"/>
    <property type="molecule type" value="Genomic_DNA"/>
</dbReference>
<evidence type="ECO:0000256" key="1">
    <source>
        <dbReference type="ARBA" id="ARBA00006817"/>
    </source>
</evidence>
<accession>A0ABX7BFD4</accession>
<proteinExistence type="inferred from homology"/>
<evidence type="ECO:0000313" key="4">
    <source>
        <dbReference type="Proteomes" id="UP000595197"/>
    </source>
</evidence>
<dbReference type="Gene3D" id="3.30.530.20">
    <property type="match status" value="1"/>
</dbReference>
<keyword evidence="4" id="KW-1185">Reference proteome</keyword>
<organism evidence="3 4">
    <name type="scientific">Skermanella cutis</name>
    <dbReference type="NCBI Taxonomy" id="2775420"/>
    <lineage>
        <taxon>Bacteria</taxon>
        <taxon>Pseudomonadati</taxon>
        <taxon>Pseudomonadota</taxon>
        <taxon>Alphaproteobacteria</taxon>
        <taxon>Rhodospirillales</taxon>
        <taxon>Azospirillaceae</taxon>
        <taxon>Skermanella</taxon>
    </lineage>
</organism>
<dbReference type="Proteomes" id="UP000595197">
    <property type="component" value="Chromosome"/>
</dbReference>
<dbReference type="CDD" id="cd08899">
    <property type="entry name" value="SRPBCC_CalC_Aha1-like_6"/>
    <property type="match status" value="1"/>
</dbReference>
<dbReference type="InterPro" id="IPR013538">
    <property type="entry name" value="ASHA1/2-like_C"/>
</dbReference>
<gene>
    <name evidence="3" type="ORF">IGS68_08010</name>
</gene>
<evidence type="ECO:0000313" key="3">
    <source>
        <dbReference type="EMBL" id="QQP91142.1"/>
    </source>
</evidence>
<sequence length="185" mass="20453">MTAAEQTAPETIPDGMGTIVEPGTIRFERLLPGPIERVWAYLTESEKRGQWLASGEMEPRAGTAFSLHFDNSGLSPVRIPTPERFHRYDAGITTAHQITRFEPPRLLAITWGGGTEEPSEVTFELAEEGEGVRLILTHSRLPDARSMTNVGAGWHSHLSILADKLSGRTPPSFWTLFGKLEPVYS</sequence>
<evidence type="ECO:0000259" key="2">
    <source>
        <dbReference type="Pfam" id="PF08327"/>
    </source>
</evidence>
<comment type="similarity">
    <text evidence="1">Belongs to the AHA1 family.</text>
</comment>
<feature type="domain" description="Activator of Hsp90 ATPase homologue 1/2-like C-terminal" evidence="2">
    <location>
        <begin position="34"/>
        <end position="163"/>
    </location>
</feature>
<protein>
    <submittedName>
        <fullName evidence="3">SRPBCC family protein</fullName>
    </submittedName>
</protein>
<dbReference type="RefSeq" id="WP_201078748.1">
    <property type="nucleotide sequence ID" value="NZ_CP067420.1"/>
</dbReference>
<reference evidence="3" key="1">
    <citation type="submission" date="2021-02" db="EMBL/GenBank/DDBJ databases">
        <title>Skermanella TT6 skin isolate.</title>
        <authorList>
            <person name="Lee K."/>
            <person name="Ganzorig M."/>
        </authorList>
    </citation>
    <scope>NUCLEOTIDE SEQUENCE</scope>
    <source>
        <strain evidence="3">TT6</strain>
    </source>
</reference>